<feature type="signal peptide" evidence="1">
    <location>
        <begin position="1"/>
        <end position="18"/>
    </location>
</feature>
<evidence type="ECO:0000256" key="1">
    <source>
        <dbReference type="SAM" id="SignalP"/>
    </source>
</evidence>
<dbReference type="EMBL" id="JACIJE010000003">
    <property type="protein sequence ID" value="MBB5689163.1"/>
    <property type="molecule type" value="Genomic_DNA"/>
</dbReference>
<evidence type="ECO:0000313" key="3">
    <source>
        <dbReference type="Proteomes" id="UP000562254"/>
    </source>
</evidence>
<dbReference type="AlphaFoldDB" id="A0A840Y4V8"/>
<proteinExistence type="predicted"/>
<sequence length="57" mass="5464">MILRLAMAGMAGAALAGAAAVATGLGVAALACAVKRRAEARAAWPEESAAPADGAQD</sequence>
<keyword evidence="1" id="KW-0732">Signal</keyword>
<dbReference type="RefSeq" id="WP_184482576.1">
    <property type="nucleotide sequence ID" value="NZ_JAAEDJ010000016.1"/>
</dbReference>
<reference evidence="2 3" key="1">
    <citation type="submission" date="2020-08" db="EMBL/GenBank/DDBJ databases">
        <title>Genomic Encyclopedia of Type Strains, Phase IV (KMG-IV): sequencing the most valuable type-strain genomes for metagenomic binning, comparative biology and taxonomic classification.</title>
        <authorList>
            <person name="Goeker M."/>
        </authorList>
    </citation>
    <scope>NUCLEOTIDE SEQUENCE [LARGE SCALE GENOMIC DNA]</scope>
    <source>
        <strain evidence="2 3">DSM 25895</strain>
    </source>
</reference>
<accession>A0A840Y4V8</accession>
<gene>
    <name evidence="2" type="ORF">FHS88_001288</name>
</gene>
<dbReference type="Proteomes" id="UP000562254">
    <property type="component" value="Unassembled WGS sequence"/>
</dbReference>
<keyword evidence="3" id="KW-1185">Reference proteome</keyword>
<comment type="caution">
    <text evidence="2">The sequence shown here is derived from an EMBL/GenBank/DDBJ whole genome shotgun (WGS) entry which is preliminary data.</text>
</comment>
<organism evidence="2 3">
    <name type="scientific">Neoroseomonas alkaliterrae</name>
    <dbReference type="NCBI Taxonomy" id="1452450"/>
    <lineage>
        <taxon>Bacteria</taxon>
        <taxon>Pseudomonadati</taxon>
        <taxon>Pseudomonadota</taxon>
        <taxon>Alphaproteobacteria</taxon>
        <taxon>Acetobacterales</taxon>
        <taxon>Acetobacteraceae</taxon>
        <taxon>Neoroseomonas</taxon>
    </lineage>
</organism>
<dbReference type="PROSITE" id="PS51257">
    <property type="entry name" value="PROKAR_LIPOPROTEIN"/>
    <property type="match status" value="1"/>
</dbReference>
<name>A0A840Y4V8_9PROT</name>
<evidence type="ECO:0000313" key="2">
    <source>
        <dbReference type="EMBL" id="MBB5689163.1"/>
    </source>
</evidence>
<feature type="chain" id="PRO_5032609616" evidence="1">
    <location>
        <begin position="19"/>
        <end position="57"/>
    </location>
</feature>
<protein>
    <submittedName>
        <fullName evidence="2">Uncharacterized protein</fullName>
    </submittedName>
</protein>